<keyword evidence="2" id="KW-1133">Transmembrane helix</keyword>
<dbReference type="AlphaFoldDB" id="A0A6C0J4Q8"/>
<feature type="region of interest" description="Disordered" evidence="1">
    <location>
        <begin position="1"/>
        <end position="20"/>
    </location>
</feature>
<evidence type="ECO:0000256" key="2">
    <source>
        <dbReference type="SAM" id="Phobius"/>
    </source>
</evidence>
<evidence type="ECO:0000256" key="1">
    <source>
        <dbReference type="SAM" id="MobiDB-lite"/>
    </source>
</evidence>
<feature type="transmembrane region" description="Helical" evidence="2">
    <location>
        <begin position="147"/>
        <end position="172"/>
    </location>
</feature>
<keyword evidence="2" id="KW-0472">Membrane</keyword>
<proteinExistence type="predicted"/>
<evidence type="ECO:0000313" key="3">
    <source>
        <dbReference type="EMBL" id="QHT99750.1"/>
    </source>
</evidence>
<dbReference type="EMBL" id="MN740314">
    <property type="protein sequence ID" value="QHT99750.1"/>
    <property type="molecule type" value="Genomic_DNA"/>
</dbReference>
<reference evidence="3" key="1">
    <citation type="journal article" date="2020" name="Nature">
        <title>Giant virus diversity and host interactions through global metagenomics.</title>
        <authorList>
            <person name="Schulz F."/>
            <person name="Roux S."/>
            <person name="Paez-Espino D."/>
            <person name="Jungbluth S."/>
            <person name="Walsh D.A."/>
            <person name="Denef V.J."/>
            <person name="McMahon K.D."/>
            <person name="Konstantinidis K.T."/>
            <person name="Eloe-Fadrosh E.A."/>
            <person name="Kyrpides N.C."/>
            <person name="Woyke T."/>
        </authorList>
    </citation>
    <scope>NUCLEOTIDE SEQUENCE</scope>
    <source>
        <strain evidence="3">GVMAG-M-3300025727-45</strain>
    </source>
</reference>
<organism evidence="3">
    <name type="scientific">viral metagenome</name>
    <dbReference type="NCBI Taxonomy" id="1070528"/>
    <lineage>
        <taxon>unclassified sequences</taxon>
        <taxon>metagenomes</taxon>
        <taxon>organismal metagenomes</taxon>
    </lineage>
</organism>
<accession>A0A6C0J4Q8</accession>
<name>A0A6C0J4Q8_9ZZZZ</name>
<protein>
    <submittedName>
        <fullName evidence="3">Uncharacterized protein</fullName>
    </submittedName>
</protein>
<keyword evidence="2" id="KW-0812">Transmembrane</keyword>
<sequence length="179" mass="21260">MSFIDFSDNDSSNSSIHINKKEDISDSEHDLTLINSSERCLTPSLLKTHEKKYEIDTRDSSGDEGFYPVRQDLQDNDVMQRIQEQINQTNNQSIVYGFAENLEILRNMNEEICERLDWVTRQTQNIIDQVNEDRLNEQKERTKDRHVGLFFSFLETQFFLIGMIYSTILFIIEMYYNFM</sequence>
<feature type="compositionally biased region" description="Low complexity" evidence="1">
    <location>
        <begin position="1"/>
        <end position="16"/>
    </location>
</feature>